<evidence type="ECO:0000256" key="1">
    <source>
        <dbReference type="ARBA" id="ARBA00022555"/>
    </source>
</evidence>
<dbReference type="Pfam" id="PF20258">
    <property type="entry name" value="tRNA_Me_trans_C"/>
    <property type="match status" value="1"/>
</dbReference>
<dbReference type="Gene3D" id="2.30.30.280">
    <property type="entry name" value="Adenine nucleotide alpha hydrolases-like domains"/>
    <property type="match status" value="1"/>
</dbReference>
<feature type="domain" description="tRNA-specific 2-thiouridylase MnmA-like C-terminal" evidence="10">
    <location>
        <begin position="279"/>
        <end position="346"/>
    </location>
</feature>
<dbReference type="HAMAP" id="MF_00144">
    <property type="entry name" value="tRNA_thiouridyl_MnmA"/>
    <property type="match status" value="1"/>
</dbReference>
<keyword evidence="7" id="KW-1015">Disulfide bond</keyword>
<keyword evidence="5 9" id="KW-0067">ATP-binding</keyword>
<dbReference type="InterPro" id="IPR046885">
    <property type="entry name" value="MnmA-like_C"/>
</dbReference>
<dbReference type="CDD" id="cd01998">
    <property type="entry name" value="MnmA_TRMU-like"/>
    <property type="match status" value="1"/>
</dbReference>
<comment type="caution">
    <text evidence="12">The sequence shown here is derived from an EMBL/GenBank/DDBJ whole genome shotgun (WGS) entry which is preliminary data.</text>
</comment>
<dbReference type="GO" id="GO:0005737">
    <property type="term" value="C:cytoplasm"/>
    <property type="evidence" value="ECO:0007669"/>
    <property type="project" value="UniProtKB-SubCell"/>
</dbReference>
<protein>
    <recommendedName>
        <fullName evidence="9">tRNA-specific 2-thiouridylase MnmA</fullName>
        <ecNumber evidence="9">2.8.1.13</ecNumber>
    </recommendedName>
</protein>
<sequence>MFRRTKGKVFVGLSGGVDSAVSAALLQQQGYDVTGVFIRIALPGYPCSAGADRIDAMRVAAHLKIPFLEIDLSEEYRKQVFKTAIGEFTHGRTPNPDTLCNREIKFGAFFDFAMEYGADFVATGHYAQTKDGLLYAGKDPSKDQSYFLWMVRKEILEKTMFPVGNLEKTEVRKLADTFGLPNARRKDSQGLCFLGDISIEDMLHKELAPVPGDVLSEDGEVIGRHDGAPLYTLGQRHGFVLASQSPDTKAHFVIEKDVEFNTITVSTERFPKGVTKTEVSLIETNWIGELQTSSDFVAQYRYHQTLIPAEIVGESQVVLQQPHYMPLGQSLVLYTKEGRCLGGGIVDKSALIS</sequence>
<dbReference type="NCBIfam" id="NF001138">
    <property type="entry name" value="PRK00143.1"/>
    <property type="match status" value="1"/>
</dbReference>
<evidence type="ECO:0000256" key="2">
    <source>
        <dbReference type="ARBA" id="ARBA00022679"/>
    </source>
</evidence>
<reference evidence="12 13" key="1">
    <citation type="journal article" date="2016" name="Nat. Commun.">
        <title>Thousands of microbial genomes shed light on interconnected biogeochemical processes in an aquifer system.</title>
        <authorList>
            <person name="Anantharaman K."/>
            <person name="Brown C.T."/>
            <person name="Hug L.A."/>
            <person name="Sharon I."/>
            <person name="Castelle C.J."/>
            <person name="Probst A.J."/>
            <person name="Thomas B.C."/>
            <person name="Singh A."/>
            <person name="Wilkins M.J."/>
            <person name="Karaoz U."/>
            <person name="Brodie E.L."/>
            <person name="Williams K.H."/>
            <person name="Hubbard S.S."/>
            <person name="Banfield J.F."/>
        </authorList>
    </citation>
    <scope>NUCLEOTIDE SEQUENCE [LARGE SCALE GENOMIC DNA]</scope>
</reference>
<feature type="active site" description="Cysteine persulfide intermediate" evidence="9">
    <location>
        <position position="192"/>
    </location>
</feature>
<feature type="active site" description="Nucleophile" evidence="9">
    <location>
        <position position="100"/>
    </location>
</feature>
<dbReference type="AlphaFoldDB" id="A0A1F4Y3I3"/>
<feature type="binding site" evidence="9">
    <location>
        <begin position="12"/>
        <end position="19"/>
    </location>
    <ligand>
        <name>ATP</name>
        <dbReference type="ChEBI" id="CHEBI:30616"/>
    </ligand>
</feature>
<dbReference type="GO" id="GO:0005524">
    <property type="term" value="F:ATP binding"/>
    <property type="evidence" value="ECO:0007669"/>
    <property type="project" value="UniProtKB-KW"/>
</dbReference>
<dbReference type="InterPro" id="IPR023382">
    <property type="entry name" value="MnmA-like_central_sf"/>
</dbReference>
<evidence type="ECO:0000256" key="6">
    <source>
        <dbReference type="ARBA" id="ARBA00022884"/>
    </source>
</evidence>
<feature type="region of interest" description="Interaction with tRNA" evidence="9">
    <location>
        <begin position="142"/>
        <end position="144"/>
    </location>
</feature>
<evidence type="ECO:0000313" key="12">
    <source>
        <dbReference type="EMBL" id="OGC88499.1"/>
    </source>
</evidence>
<dbReference type="Pfam" id="PF03054">
    <property type="entry name" value="tRNA_Me_trans"/>
    <property type="match status" value="1"/>
</dbReference>
<dbReference type="Gene3D" id="3.40.50.620">
    <property type="entry name" value="HUPs"/>
    <property type="match status" value="1"/>
</dbReference>
<evidence type="ECO:0000256" key="3">
    <source>
        <dbReference type="ARBA" id="ARBA00022694"/>
    </source>
</evidence>
<keyword evidence="4 9" id="KW-0547">Nucleotide-binding</keyword>
<dbReference type="GO" id="GO:0002143">
    <property type="term" value="P:tRNA wobble position uridine thiolation"/>
    <property type="evidence" value="ECO:0007669"/>
    <property type="project" value="TreeGrafter"/>
</dbReference>
<feature type="region of interest" description="Interaction with target base in tRNA" evidence="9">
    <location>
        <begin position="95"/>
        <end position="97"/>
    </location>
</feature>
<evidence type="ECO:0000256" key="4">
    <source>
        <dbReference type="ARBA" id="ARBA00022741"/>
    </source>
</evidence>
<feature type="site" description="Interaction with tRNA" evidence="9">
    <location>
        <position position="329"/>
    </location>
</feature>
<dbReference type="EC" id="2.8.1.13" evidence="9"/>
<dbReference type="Proteomes" id="UP000176568">
    <property type="component" value="Unassembled WGS sequence"/>
</dbReference>
<accession>A0A1F4Y3I3</accession>
<dbReference type="Pfam" id="PF20259">
    <property type="entry name" value="tRNA_Me_trans_M"/>
    <property type="match status" value="1"/>
</dbReference>
<keyword evidence="9" id="KW-0963">Cytoplasm</keyword>
<evidence type="ECO:0000313" key="13">
    <source>
        <dbReference type="Proteomes" id="UP000176568"/>
    </source>
</evidence>
<dbReference type="NCBIfam" id="TIGR00420">
    <property type="entry name" value="trmU"/>
    <property type="match status" value="1"/>
</dbReference>
<comment type="function">
    <text evidence="9">Catalyzes the 2-thiolation of uridine at the wobble position (U34) of tRNA, leading to the formation of s(2)U34.</text>
</comment>
<dbReference type="GO" id="GO:0103016">
    <property type="term" value="F:tRNA-uridine 2-sulfurtransferase activity"/>
    <property type="evidence" value="ECO:0007669"/>
    <property type="project" value="UniProtKB-EC"/>
</dbReference>
<dbReference type="InterPro" id="IPR004506">
    <property type="entry name" value="MnmA-like"/>
</dbReference>
<dbReference type="InterPro" id="IPR046884">
    <property type="entry name" value="MnmA-like_central"/>
</dbReference>
<dbReference type="Gene3D" id="2.40.30.10">
    <property type="entry name" value="Translation factors"/>
    <property type="match status" value="1"/>
</dbReference>
<evidence type="ECO:0000256" key="5">
    <source>
        <dbReference type="ARBA" id="ARBA00022840"/>
    </source>
</evidence>
<proteinExistence type="inferred from homology"/>
<evidence type="ECO:0000259" key="11">
    <source>
        <dbReference type="Pfam" id="PF20259"/>
    </source>
</evidence>
<comment type="similarity">
    <text evidence="9">Belongs to the MnmA/TRMU family.</text>
</comment>
<feature type="domain" description="tRNA-specific 2-thiouridylase MnmA-like central" evidence="11">
    <location>
        <begin position="201"/>
        <end position="266"/>
    </location>
</feature>
<evidence type="ECO:0000256" key="9">
    <source>
        <dbReference type="HAMAP-Rule" id="MF_00144"/>
    </source>
</evidence>
<dbReference type="GO" id="GO:0000049">
    <property type="term" value="F:tRNA binding"/>
    <property type="evidence" value="ECO:0007669"/>
    <property type="project" value="UniProtKB-KW"/>
</dbReference>
<feature type="binding site" evidence="9">
    <location>
        <position position="124"/>
    </location>
    <ligand>
        <name>ATP</name>
        <dbReference type="ChEBI" id="CHEBI:30616"/>
    </ligand>
</feature>
<keyword evidence="2 9" id="KW-0808">Transferase</keyword>
<keyword evidence="6 9" id="KW-0694">RNA-binding</keyword>
<dbReference type="STRING" id="1797247.A2419_02030"/>
<feature type="site" description="Interaction with tRNA" evidence="9">
    <location>
        <position position="125"/>
    </location>
</feature>
<dbReference type="PANTHER" id="PTHR11933">
    <property type="entry name" value="TRNA 5-METHYLAMINOMETHYL-2-THIOURIDYLATE -METHYLTRANSFERASE"/>
    <property type="match status" value="1"/>
</dbReference>
<feature type="region of interest" description="Interaction with tRNA" evidence="9">
    <location>
        <begin position="301"/>
        <end position="302"/>
    </location>
</feature>
<feature type="binding site" evidence="9">
    <location>
        <position position="38"/>
    </location>
    <ligand>
        <name>ATP</name>
        <dbReference type="ChEBI" id="CHEBI:30616"/>
    </ligand>
</feature>
<keyword evidence="1 9" id="KW-0820">tRNA-binding</keyword>
<evidence type="ECO:0000259" key="10">
    <source>
        <dbReference type="Pfam" id="PF20258"/>
    </source>
</evidence>
<dbReference type="SUPFAM" id="SSF52402">
    <property type="entry name" value="Adenine nucleotide alpha hydrolases-like"/>
    <property type="match status" value="1"/>
</dbReference>
<evidence type="ECO:0000256" key="8">
    <source>
        <dbReference type="ARBA" id="ARBA00051542"/>
    </source>
</evidence>
<organism evidence="12 13">
    <name type="scientific">Candidatus Adlerbacteria bacterium RIFOXYC1_FULL_48_26</name>
    <dbReference type="NCBI Taxonomy" id="1797247"/>
    <lineage>
        <taxon>Bacteria</taxon>
        <taxon>Candidatus Adleribacteriota</taxon>
    </lineage>
</organism>
<dbReference type="PANTHER" id="PTHR11933:SF5">
    <property type="entry name" value="MITOCHONDRIAL TRNA-SPECIFIC 2-THIOURIDYLASE 1"/>
    <property type="match status" value="1"/>
</dbReference>
<comment type="catalytic activity">
    <reaction evidence="8 9">
        <text>S-sulfanyl-L-cysteinyl-[protein] + uridine(34) in tRNA + AH2 + ATP = 2-thiouridine(34) in tRNA + L-cysteinyl-[protein] + A + AMP + diphosphate + H(+)</text>
        <dbReference type="Rhea" id="RHEA:47032"/>
        <dbReference type="Rhea" id="RHEA-COMP:10131"/>
        <dbReference type="Rhea" id="RHEA-COMP:11726"/>
        <dbReference type="Rhea" id="RHEA-COMP:11727"/>
        <dbReference type="Rhea" id="RHEA-COMP:11728"/>
        <dbReference type="ChEBI" id="CHEBI:13193"/>
        <dbReference type="ChEBI" id="CHEBI:15378"/>
        <dbReference type="ChEBI" id="CHEBI:17499"/>
        <dbReference type="ChEBI" id="CHEBI:29950"/>
        <dbReference type="ChEBI" id="CHEBI:30616"/>
        <dbReference type="ChEBI" id="CHEBI:33019"/>
        <dbReference type="ChEBI" id="CHEBI:61963"/>
        <dbReference type="ChEBI" id="CHEBI:65315"/>
        <dbReference type="ChEBI" id="CHEBI:87170"/>
        <dbReference type="ChEBI" id="CHEBI:456215"/>
        <dbReference type="EC" id="2.8.1.13"/>
    </reaction>
</comment>
<keyword evidence="3 9" id="KW-0819">tRNA processing</keyword>
<comment type="subcellular location">
    <subcellularLocation>
        <location evidence="9">Cytoplasm</location>
    </subcellularLocation>
</comment>
<dbReference type="InterPro" id="IPR014729">
    <property type="entry name" value="Rossmann-like_a/b/a_fold"/>
</dbReference>
<comment type="caution">
    <text evidence="9">Lacks conserved residue(s) required for the propagation of feature annotation.</text>
</comment>
<dbReference type="EMBL" id="MEXB01000008">
    <property type="protein sequence ID" value="OGC88499.1"/>
    <property type="molecule type" value="Genomic_DNA"/>
</dbReference>
<name>A0A1F4Y3I3_9BACT</name>
<evidence type="ECO:0000256" key="7">
    <source>
        <dbReference type="ARBA" id="ARBA00023157"/>
    </source>
</evidence>
<gene>
    <name evidence="9" type="primary">mnmA</name>
    <name evidence="12" type="ORF">A2419_02030</name>
</gene>